<name>X1TJ58_9ZZZZ</name>
<organism evidence="1">
    <name type="scientific">marine sediment metagenome</name>
    <dbReference type="NCBI Taxonomy" id="412755"/>
    <lineage>
        <taxon>unclassified sequences</taxon>
        <taxon>metagenomes</taxon>
        <taxon>ecological metagenomes</taxon>
    </lineage>
</organism>
<reference evidence="1" key="1">
    <citation type="journal article" date="2014" name="Front. Microbiol.">
        <title>High frequency of phylogenetically diverse reductive dehalogenase-homologous genes in deep subseafloor sedimentary metagenomes.</title>
        <authorList>
            <person name="Kawai M."/>
            <person name="Futagami T."/>
            <person name="Toyoda A."/>
            <person name="Takaki Y."/>
            <person name="Nishi S."/>
            <person name="Hori S."/>
            <person name="Arai W."/>
            <person name="Tsubouchi T."/>
            <person name="Morono Y."/>
            <person name="Uchiyama I."/>
            <person name="Ito T."/>
            <person name="Fujiyama A."/>
            <person name="Inagaki F."/>
            <person name="Takami H."/>
        </authorList>
    </citation>
    <scope>NUCLEOTIDE SEQUENCE</scope>
    <source>
        <strain evidence="1">Expedition CK06-06</strain>
    </source>
</reference>
<dbReference type="EMBL" id="BARW01006282">
    <property type="protein sequence ID" value="GAI87600.1"/>
    <property type="molecule type" value="Genomic_DNA"/>
</dbReference>
<accession>X1TJ58</accession>
<gene>
    <name evidence="1" type="ORF">S12H4_13194</name>
</gene>
<sequence length="103" mass="11816">INITFWTINGGAPTFVGSNASYSNATYGWFNFSVYENEDYFYKPVIRHFEENTTDGTTPIDYVGQSLPWFPFGDFNDTTDINFYLREAGTINITVLNRTGRNK</sequence>
<protein>
    <submittedName>
        <fullName evidence="1">Uncharacterized protein</fullName>
    </submittedName>
</protein>
<comment type="caution">
    <text evidence="1">The sequence shown here is derived from an EMBL/GenBank/DDBJ whole genome shotgun (WGS) entry which is preliminary data.</text>
</comment>
<evidence type="ECO:0000313" key="1">
    <source>
        <dbReference type="EMBL" id="GAI87600.1"/>
    </source>
</evidence>
<proteinExistence type="predicted"/>
<dbReference type="AlphaFoldDB" id="X1TJ58"/>
<feature type="non-terminal residue" evidence="1">
    <location>
        <position position="1"/>
    </location>
</feature>